<organism evidence="2 3">
    <name type="scientific">Momordica charantia</name>
    <name type="common">Bitter gourd</name>
    <name type="synonym">Balsam pear</name>
    <dbReference type="NCBI Taxonomy" id="3673"/>
    <lineage>
        <taxon>Eukaryota</taxon>
        <taxon>Viridiplantae</taxon>
        <taxon>Streptophyta</taxon>
        <taxon>Embryophyta</taxon>
        <taxon>Tracheophyta</taxon>
        <taxon>Spermatophyta</taxon>
        <taxon>Magnoliopsida</taxon>
        <taxon>eudicotyledons</taxon>
        <taxon>Gunneridae</taxon>
        <taxon>Pentapetalae</taxon>
        <taxon>rosids</taxon>
        <taxon>fabids</taxon>
        <taxon>Cucurbitales</taxon>
        <taxon>Cucurbitaceae</taxon>
        <taxon>Momordiceae</taxon>
        <taxon>Momordica</taxon>
    </lineage>
</organism>
<accession>A0A6J1C444</accession>
<dbReference type="Pfam" id="PF00085">
    <property type="entry name" value="Thioredoxin"/>
    <property type="match status" value="1"/>
</dbReference>
<reference evidence="3" key="1">
    <citation type="submission" date="2025-08" db="UniProtKB">
        <authorList>
            <consortium name="RefSeq"/>
        </authorList>
    </citation>
    <scope>IDENTIFICATION</scope>
    <source>
        <strain evidence="3">OHB3-1</strain>
    </source>
</reference>
<proteinExistence type="predicted"/>
<dbReference type="PANTHER" id="PTHR47578">
    <property type="entry name" value="THIOREDOXIN-LIKE PROTEIN CDSP32, CHLOROPLASTIC"/>
    <property type="match status" value="1"/>
</dbReference>
<dbReference type="RefSeq" id="XP_022135917.1">
    <property type="nucleotide sequence ID" value="XM_022280225.1"/>
</dbReference>
<evidence type="ECO:0000259" key="1">
    <source>
        <dbReference type="Pfam" id="PF00085"/>
    </source>
</evidence>
<dbReference type="InterPro" id="IPR013766">
    <property type="entry name" value="Thioredoxin_domain"/>
</dbReference>
<dbReference type="GeneID" id="111007755"/>
<dbReference type="OrthoDB" id="10263751at2759"/>
<dbReference type="SUPFAM" id="SSF52833">
    <property type="entry name" value="Thioredoxin-like"/>
    <property type="match status" value="2"/>
</dbReference>
<dbReference type="InterPro" id="IPR036249">
    <property type="entry name" value="Thioredoxin-like_sf"/>
</dbReference>
<dbReference type="PANTHER" id="PTHR47578:SF1">
    <property type="entry name" value="THIOREDOXIN-LIKE PROTEIN CDSP32, CHLOROPLASTIC"/>
    <property type="match status" value="1"/>
</dbReference>
<sequence length="277" mass="31469">MGISLISLTNFIPPKPCLSLTPKSKHHHFTFFPKATLRKNKKSPSSFHKVQEVHSITEFETALIQAKDSLVLVEFIPTARSQTPPLTVQLSQSQQNDGVCFVLVKADESEETKALCRRESVKRIPHYNFYKNEKKLLEKSRLKAEEFIQYEQYYGNSHGSVIQLRCMDDVDRLMMADRTAAGCGKVLVLNLGLSTCGPCVKIYPTIVWLSAQMRDDVVFARLIGDDNDGRNMEFLRNNYVVRVPAFLFIRNGELLGSYVGSQKALLVKEIFGYIERS</sequence>
<evidence type="ECO:0000313" key="2">
    <source>
        <dbReference type="Proteomes" id="UP000504603"/>
    </source>
</evidence>
<gene>
    <name evidence="3" type="primary">LOC111007755</name>
</gene>
<dbReference type="Proteomes" id="UP000504603">
    <property type="component" value="Unplaced"/>
</dbReference>
<feature type="domain" description="Thioredoxin" evidence="1">
    <location>
        <begin position="194"/>
        <end position="267"/>
    </location>
</feature>
<dbReference type="GO" id="GO:0016671">
    <property type="term" value="F:oxidoreductase activity, acting on a sulfur group of donors, disulfide as acceptor"/>
    <property type="evidence" value="ECO:0007669"/>
    <property type="project" value="InterPro"/>
</dbReference>
<keyword evidence="2" id="KW-1185">Reference proteome</keyword>
<protein>
    <submittedName>
        <fullName evidence="3">Thioredoxin-like protein CDSP32, chloroplastic</fullName>
    </submittedName>
</protein>
<dbReference type="Gene3D" id="3.40.30.10">
    <property type="entry name" value="Glutaredoxin"/>
    <property type="match status" value="2"/>
</dbReference>
<name>A0A6J1C444_MOMCH</name>
<evidence type="ECO:0000313" key="3">
    <source>
        <dbReference type="RefSeq" id="XP_022135917.1"/>
    </source>
</evidence>
<dbReference type="InterPro" id="IPR044192">
    <property type="entry name" value="CDSP32"/>
</dbReference>
<dbReference type="KEGG" id="mcha:111007755"/>
<dbReference type="AlphaFoldDB" id="A0A6J1C444"/>